<gene>
    <name evidence="10" type="ORF">GM415_15875</name>
</gene>
<dbReference type="Proteomes" id="UP000428328">
    <property type="component" value="Chromosome"/>
</dbReference>
<dbReference type="InterPro" id="IPR006656">
    <property type="entry name" value="Mopterin_OxRdtase"/>
</dbReference>
<evidence type="ECO:0000313" key="10">
    <source>
        <dbReference type="EMBL" id="QGY41535.1"/>
    </source>
</evidence>
<dbReference type="GO" id="GO:0046872">
    <property type="term" value="F:metal ion binding"/>
    <property type="evidence" value="ECO:0007669"/>
    <property type="project" value="UniProtKB-KW"/>
</dbReference>
<dbReference type="PANTHER" id="PTHR43742:SF9">
    <property type="entry name" value="TETRATHIONATE REDUCTASE SUBUNIT A"/>
    <property type="match status" value="1"/>
</dbReference>
<dbReference type="GO" id="GO:0043546">
    <property type="term" value="F:molybdopterin cofactor binding"/>
    <property type="evidence" value="ECO:0007669"/>
    <property type="project" value="InterPro"/>
</dbReference>
<dbReference type="Gene3D" id="3.30.2070.10">
    <property type="entry name" value="Formate dehydrogenase/DMSO reductase"/>
    <property type="match status" value="1"/>
</dbReference>
<dbReference type="NCBIfam" id="NF041783">
    <property type="entry name" value="mnquin_red_QrcB"/>
    <property type="match status" value="1"/>
</dbReference>
<dbReference type="RefSeq" id="WP_158949910.1">
    <property type="nucleotide sequence ID" value="NZ_CP046400.1"/>
</dbReference>
<keyword evidence="4" id="KW-0479">Metal-binding</keyword>
<evidence type="ECO:0000313" key="11">
    <source>
        <dbReference type="Proteomes" id="UP000428328"/>
    </source>
</evidence>
<dbReference type="Gene3D" id="3.40.228.10">
    <property type="entry name" value="Dimethylsulfoxide Reductase, domain 2"/>
    <property type="match status" value="1"/>
</dbReference>
<dbReference type="GO" id="GO:0016491">
    <property type="term" value="F:oxidoreductase activity"/>
    <property type="evidence" value="ECO:0007669"/>
    <property type="project" value="UniProtKB-KW"/>
</dbReference>
<dbReference type="Gene3D" id="2.20.25.90">
    <property type="entry name" value="ADC-like domains"/>
    <property type="match status" value="1"/>
</dbReference>
<dbReference type="EMBL" id="CP046400">
    <property type="protein sequence ID" value="QGY41535.1"/>
    <property type="molecule type" value="Genomic_DNA"/>
</dbReference>
<keyword evidence="11" id="KW-1185">Reference proteome</keyword>
<evidence type="ECO:0000256" key="5">
    <source>
        <dbReference type="ARBA" id="ARBA00022729"/>
    </source>
</evidence>
<dbReference type="InterPro" id="IPR053557">
    <property type="entry name" value="Molybdopterin-Qrc_component"/>
</dbReference>
<evidence type="ECO:0000256" key="4">
    <source>
        <dbReference type="ARBA" id="ARBA00022723"/>
    </source>
</evidence>
<keyword evidence="2" id="KW-0004">4Fe-4S</keyword>
<keyword evidence="5" id="KW-0732">Signal</keyword>
<dbReference type="InterPro" id="IPR006657">
    <property type="entry name" value="MoPterin_dinucl-bd_dom"/>
</dbReference>
<name>A0A6I6JFC9_9BACT</name>
<dbReference type="Gene3D" id="2.40.40.20">
    <property type="match status" value="1"/>
</dbReference>
<dbReference type="PROSITE" id="PS51669">
    <property type="entry name" value="4FE4S_MOW_BIS_MGD"/>
    <property type="match status" value="1"/>
</dbReference>
<dbReference type="SUPFAM" id="SSF53706">
    <property type="entry name" value="Formate dehydrogenase/DMSO reductase, domains 1-3"/>
    <property type="match status" value="1"/>
</dbReference>
<dbReference type="Pfam" id="PF01568">
    <property type="entry name" value="Molydop_binding"/>
    <property type="match status" value="1"/>
</dbReference>
<dbReference type="InterPro" id="IPR050612">
    <property type="entry name" value="Prok_Mopterin_Oxidored"/>
</dbReference>
<organism evidence="10 11">
    <name type="scientific">Pseudodesulfovibrio cashew</name>
    <dbReference type="NCBI Taxonomy" id="2678688"/>
    <lineage>
        <taxon>Bacteria</taxon>
        <taxon>Pseudomonadati</taxon>
        <taxon>Thermodesulfobacteriota</taxon>
        <taxon>Desulfovibrionia</taxon>
        <taxon>Desulfovibrionales</taxon>
        <taxon>Desulfovibrionaceae</taxon>
    </lineage>
</organism>
<dbReference type="Pfam" id="PF04879">
    <property type="entry name" value="Molybdop_Fe4S4"/>
    <property type="match status" value="1"/>
</dbReference>
<dbReference type="InterPro" id="IPR009010">
    <property type="entry name" value="Asp_de-COase-like_dom_sf"/>
</dbReference>
<accession>A0A6I6JFC9</accession>
<dbReference type="KEGG" id="psel:GM415_15875"/>
<evidence type="ECO:0000256" key="8">
    <source>
        <dbReference type="ARBA" id="ARBA00023014"/>
    </source>
</evidence>
<dbReference type="InterPro" id="IPR006311">
    <property type="entry name" value="TAT_signal"/>
</dbReference>
<sequence>MSVARRAFLQLGAGATVGILFTPTVWTALDDVSIWTQNWPWIPKLTYGETKGLPTVSKMCESGCAVKVRTVAGEAFGVEGNPENPLSGGGVCPLCANSVQVKNSPTRIKSPMLKGEAISWDKAKEIVAEKLDAAGSKVAVISGDQTGTVNEVFSALLTEKGSDAFYAMPCDMQAASKAWAGLMGGSGQIGYDLENSDVVLLAGADALESWGPTVANLKAFAANESGKFIFAGPMQTKTASVTSKWVPVPAEGMAAFTLGLCYYVLQAGKSVPAADFAQFKAMVMSGFTPAKVEAATGVKADVLAAVAKQLLAASSPVVVPGGSVASHCAAFALNLLLGGGMKVLPEFGKALSGAMSRSDMLKQDILQGVDTDLLFVYEANPAYALTDQVKAGFTVAFDCVNTETTAAADLVLPTPHSFERFEDVASPYGVAAATYSLGGPVCKPTLDVMTAGDFVLGLADLGAETFDEVIEAKVAAIGADMDELTEGAAYVLEDTADVSGVSLAAAVLGKAAIPVKGSGAISLAPYTLLNVGTANQATTPNAPCTISNNQLLGEKMVVMLNSVTAAKLGVSVGSAIKLSGGAGECEALVQIFEGVMTDTVAAPLGMGHTVGDEFSKGKGDNVYKILTVSSEAATGASTWAGSTVNVAKI</sequence>
<dbReference type="Gene3D" id="3.40.50.740">
    <property type="match status" value="1"/>
</dbReference>
<protein>
    <submittedName>
        <fullName evidence="10">Molybdopterin-dependent oxidoreductase</fullName>
    </submittedName>
</protein>
<dbReference type="GO" id="GO:0051539">
    <property type="term" value="F:4 iron, 4 sulfur cluster binding"/>
    <property type="evidence" value="ECO:0007669"/>
    <property type="project" value="UniProtKB-KW"/>
</dbReference>
<keyword evidence="8" id="KW-0411">Iron-sulfur</keyword>
<keyword evidence="7" id="KW-0408">Iron</keyword>
<evidence type="ECO:0000256" key="1">
    <source>
        <dbReference type="ARBA" id="ARBA00010312"/>
    </source>
</evidence>
<dbReference type="PROSITE" id="PS51318">
    <property type="entry name" value="TAT"/>
    <property type="match status" value="1"/>
</dbReference>
<comment type="similarity">
    <text evidence="1">Belongs to the prokaryotic molybdopterin-containing oxidoreductase family.</text>
</comment>
<evidence type="ECO:0000256" key="2">
    <source>
        <dbReference type="ARBA" id="ARBA00022485"/>
    </source>
</evidence>
<keyword evidence="3" id="KW-0500">Molybdenum</keyword>
<reference evidence="10 11" key="1">
    <citation type="submission" date="2019-11" db="EMBL/GenBank/DDBJ databases">
        <authorList>
            <person name="Zheng R.K."/>
            <person name="Sun C.M."/>
        </authorList>
    </citation>
    <scope>NUCLEOTIDE SEQUENCE [LARGE SCALE GENOMIC DNA]</scope>
    <source>
        <strain evidence="10 11">SRB007</strain>
    </source>
</reference>
<evidence type="ECO:0000256" key="7">
    <source>
        <dbReference type="ARBA" id="ARBA00023004"/>
    </source>
</evidence>
<proteinExistence type="inferred from homology"/>
<dbReference type="SUPFAM" id="SSF50692">
    <property type="entry name" value="ADC-like"/>
    <property type="match status" value="1"/>
</dbReference>
<evidence type="ECO:0000259" key="9">
    <source>
        <dbReference type="PROSITE" id="PS51669"/>
    </source>
</evidence>
<dbReference type="Pfam" id="PF00384">
    <property type="entry name" value="Molybdopterin"/>
    <property type="match status" value="1"/>
</dbReference>
<dbReference type="InterPro" id="IPR006963">
    <property type="entry name" value="Mopterin_OxRdtase_4Fe-4S_dom"/>
</dbReference>
<evidence type="ECO:0000256" key="6">
    <source>
        <dbReference type="ARBA" id="ARBA00023002"/>
    </source>
</evidence>
<evidence type="ECO:0000256" key="3">
    <source>
        <dbReference type="ARBA" id="ARBA00022505"/>
    </source>
</evidence>
<dbReference type="PANTHER" id="PTHR43742">
    <property type="entry name" value="TRIMETHYLAMINE-N-OXIDE REDUCTASE"/>
    <property type="match status" value="1"/>
</dbReference>
<feature type="domain" description="4Fe-4S Mo/W bis-MGD-type" evidence="9">
    <location>
        <begin position="50"/>
        <end position="106"/>
    </location>
</feature>
<dbReference type="SMART" id="SM00926">
    <property type="entry name" value="Molybdop_Fe4S4"/>
    <property type="match status" value="1"/>
</dbReference>
<keyword evidence="6" id="KW-0560">Oxidoreductase</keyword>
<dbReference type="AlphaFoldDB" id="A0A6I6JFC9"/>